<feature type="region of interest" description="Disordered" evidence="1">
    <location>
        <begin position="178"/>
        <end position="207"/>
    </location>
</feature>
<comment type="caution">
    <text evidence="2">The sequence shown here is derived from an EMBL/GenBank/DDBJ whole genome shotgun (WGS) entry which is preliminary data.</text>
</comment>
<gene>
    <name evidence="2" type="ORF">DdX_16999</name>
</gene>
<accession>A0AAD4MPE4</accession>
<evidence type="ECO:0000313" key="2">
    <source>
        <dbReference type="EMBL" id="KAI1699966.1"/>
    </source>
</evidence>
<dbReference type="EMBL" id="JAKKPZ010000161">
    <property type="protein sequence ID" value="KAI1699966.1"/>
    <property type="molecule type" value="Genomic_DNA"/>
</dbReference>
<proteinExistence type="predicted"/>
<evidence type="ECO:0000313" key="3">
    <source>
        <dbReference type="Proteomes" id="UP001201812"/>
    </source>
</evidence>
<keyword evidence="3" id="KW-1185">Reference proteome</keyword>
<protein>
    <submittedName>
        <fullName evidence="2">Uncharacterized protein</fullName>
    </submittedName>
</protein>
<feature type="compositionally biased region" description="Polar residues" evidence="1">
    <location>
        <begin position="191"/>
        <end position="201"/>
    </location>
</feature>
<reference evidence="2" key="1">
    <citation type="submission" date="2022-01" db="EMBL/GenBank/DDBJ databases">
        <title>Genome Sequence Resource for Two Populations of Ditylenchus destructor, the Migratory Endoparasitic Phytonematode.</title>
        <authorList>
            <person name="Zhang H."/>
            <person name="Lin R."/>
            <person name="Xie B."/>
        </authorList>
    </citation>
    <scope>NUCLEOTIDE SEQUENCE</scope>
    <source>
        <strain evidence="2">BazhouSP</strain>
    </source>
</reference>
<dbReference type="AlphaFoldDB" id="A0AAD4MPE4"/>
<dbReference type="Proteomes" id="UP001201812">
    <property type="component" value="Unassembled WGS sequence"/>
</dbReference>
<organism evidence="2 3">
    <name type="scientific">Ditylenchus destructor</name>
    <dbReference type="NCBI Taxonomy" id="166010"/>
    <lineage>
        <taxon>Eukaryota</taxon>
        <taxon>Metazoa</taxon>
        <taxon>Ecdysozoa</taxon>
        <taxon>Nematoda</taxon>
        <taxon>Chromadorea</taxon>
        <taxon>Rhabditida</taxon>
        <taxon>Tylenchina</taxon>
        <taxon>Tylenchomorpha</taxon>
        <taxon>Sphaerularioidea</taxon>
        <taxon>Anguinidae</taxon>
        <taxon>Anguininae</taxon>
        <taxon>Ditylenchus</taxon>
    </lineage>
</organism>
<evidence type="ECO:0000256" key="1">
    <source>
        <dbReference type="SAM" id="MobiDB-lite"/>
    </source>
</evidence>
<name>A0AAD4MPE4_9BILA</name>
<sequence length="446" mass="52814">MPEPLKFFKIDDATIYHDGFSYSLYRDLDPPKSSSHLQLHQSFHCALRDEQDCRSRICVTGNWEMDKKGRKFMLGIVKKGNHTHRPEFRDTTPKLRFYKSDDDGSLYRNGFDYSLYRELDPPKQIADFQWHQAYRCSMSDQENCRARIYTTGQWEKNKRELEYQLGIFKNCIHNHGLDQDSNEEDKENNHENQIATTTSSTHTKDREKREQIRFYKYKQTCVQHNGFVYHFHSEISQGNWKHRMFCQRQFNGKKTCNGYIWTTGKWDKDDRGREYQIGIVMAQHDHEPHQIAFQGKDNDNESPHAGLKFYIIDKKVHRDGHVYCFHFTLKSHPPWKHRMRCTQNSKTVPCKGAIWTTGEWETDNRGRLYQRGIPRGGHSHVAYEQFFNEDDTAFVGSGDPPDDKSKIRAVYMCYIGNLGYTVKKSSFKCRLQIQCRPTEQLFCLSF</sequence>